<reference evidence="1" key="1">
    <citation type="journal article" date="2014" name="Front. Microbiol.">
        <title>High frequency of phylogenetically diverse reductive dehalogenase-homologous genes in deep subseafloor sedimentary metagenomes.</title>
        <authorList>
            <person name="Kawai M."/>
            <person name="Futagami T."/>
            <person name="Toyoda A."/>
            <person name="Takaki Y."/>
            <person name="Nishi S."/>
            <person name="Hori S."/>
            <person name="Arai W."/>
            <person name="Tsubouchi T."/>
            <person name="Morono Y."/>
            <person name="Uchiyama I."/>
            <person name="Ito T."/>
            <person name="Fujiyama A."/>
            <person name="Inagaki F."/>
            <person name="Takami H."/>
        </authorList>
    </citation>
    <scope>NUCLEOTIDE SEQUENCE</scope>
    <source>
        <strain evidence="1">Expedition CK06-06</strain>
    </source>
</reference>
<gene>
    <name evidence="1" type="ORF">S12H4_49152</name>
</gene>
<accession>X1V221</accession>
<dbReference type="AlphaFoldDB" id="X1V221"/>
<evidence type="ECO:0000313" key="1">
    <source>
        <dbReference type="EMBL" id="GAJ09867.1"/>
    </source>
</evidence>
<proteinExistence type="predicted"/>
<sequence>ISAITLSVKDEDSVLSPINTYLSWELVGSANTNVTTSSESISPFLVDSYMSLGNITLILTDTMYFGNDCHPDEPDPSAYPIADWRGLMFVAPGNKKITELKFDFTTNYDNQKVLAQVVDGAGNVLWEKDVHGVSIGAETLNLSPKDKVIFRLKIRHNYHNTDPWIFLADNIKAKFDTDPEPMVAIFSITGNGTWSDDTVEDKQKNIENGTAGIALKSTTLAGGATVQATVVGLAGTGFVNTTPDTPV</sequence>
<dbReference type="EMBL" id="BARW01030803">
    <property type="protein sequence ID" value="GAJ09867.1"/>
    <property type="molecule type" value="Genomic_DNA"/>
</dbReference>
<organism evidence="1">
    <name type="scientific">marine sediment metagenome</name>
    <dbReference type="NCBI Taxonomy" id="412755"/>
    <lineage>
        <taxon>unclassified sequences</taxon>
        <taxon>metagenomes</taxon>
        <taxon>ecological metagenomes</taxon>
    </lineage>
</organism>
<protein>
    <submittedName>
        <fullName evidence="1">Uncharacterized protein</fullName>
    </submittedName>
</protein>
<feature type="non-terminal residue" evidence="1">
    <location>
        <position position="1"/>
    </location>
</feature>
<comment type="caution">
    <text evidence="1">The sequence shown here is derived from an EMBL/GenBank/DDBJ whole genome shotgun (WGS) entry which is preliminary data.</text>
</comment>
<feature type="non-terminal residue" evidence="1">
    <location>
        <position position="247"/>
    </location>
</feature>
<name>X1V221_9ZZZZ</name>